<proteinExistence type="predicted"/>
<dbReference type="EMBL" id="HG722623">
    <property type="protein sequence ID" value="CDJ62872.1"/>
    <property type="molecule type" value="Genomic_DNA"/>
</dbReference>
<gene>
    <name evidence="1" type="ORF">ENH_00030150</name>
</gene>
<dbReference type="Proteomes" id="UP000030754">
    <property type="component" value="Unassembled WGS sequence"/>
</dbReference>
<evidence type="ECO:0000313" key="2">
    <source>
        <dbReference type="Proteomes" id="UP000030754"/>
    </source>
</evidence>
<dbReference type="VEuPathDB" id="ToxoDB:ENH_00030150"/>
<name>U6MF44_9EIME</name>
<reference evidence="1" key="2">
    <citation type="submission" date="2013-10" db="EMBL/GenBank/DDBJ databases">
        <authorList>
            <person name="Aslett M."/>
        </authorList>
    </citation>
    <scope>NUCLEOTIDE SEQUENCE [LARGE SCALE GENOMIC DNA]</scope>
    <source>
        <strain evidence="1">Houghton</strain>
    </source>
</reference>
<reference evidence="1" key="1">
    <citation type="submission" date="2013-10" db="EMBL/GenBank/DDBJ databases">
        <title>Genomic analysis of the causative agents of coccidiosis in chickens.</title>
        <authorList>
            <person name="Reid A.J."/>
            <person name="Blake D."/>
            <person name="Billington K."/>
            <person name="Browne H."/>
            <person name="Dunn M."/>
            <person name="Hung S."/>
            <person name="Kawahara F."/>
            <person name="Miranda-Saavedra D."/>
            <person name="Mourier T."/>
            <person name="Nagra H."/>
            <person name="Otto T.D."/>
            <person name="Rawlings N."/>
            <person name="Sanchez A."/>
            <person name="Sanders M."/>
            <person name="Subramaniam C."/>
            <person name="Tay Y."/>
            <person name="Dear P."/>
            <person name="Doerig C."/>
            <person name="Gruber A."/>
            <person name="Parkinson J."/>
            <person name="Shirley M."/>
            <person name="Wan K.L."/>
            <person name="Berriman M."/>
            <person name="Tomley F."/>
            <person name="Pain A."/>
        </authorList>
    </citation>
    <scope>NUCLEOTIDE SEQUENCE [LARGE SCALE GENOMIC DNA]</scope>
    <source>
        <strain evidence="1">Houghton</strain>
    </source>
</reference>
<protein>
    <submittedName>
        <fullName evidence="1">Uncharacterized protein</fullName>
    </submittedName>
</protein>
<accession>U6MF44</accession>
<evidence type="ECO:0000313" key="1">
    <source>
        <dbReference type="EMBL" id="CDJ62872.1"/>
    </source>
</evidence>
<organism evidence="1 2">
    <name type="scientific">Eimeria necatrix</name>
    <dbReference type="NCBI Taxonomy" id="51315"/>
    <lineage>
        <taxon>Eukaryota</taxon>
        <taxon>Sar</taxon>
        <taxon>Alveolata</taxon>
        <taxon>Apicomplexa</taxon>
        <taxon>Conoidasida</taxon>
        <taxon>Coccidia</taxon>
        <taxon>Eucoccidiorida</taxon>
        <taxon>Eimeriorina</taxon>
        <taxon>Eimeriidae</taxon>
        <taxon>Eimeria</taxon>
    </lineage>
</organism>
<dbReference type="RefSeq" id="XP_013440234.1">
    <property type="nucleotide sequence ID" value="XM_013584780.1"/>
</dbReference>
<keyword evidence="2" id="KW-1185">Reference proteome</keyword>
<sequence length="74" mass="8462">MNSHSHSYQRNSTQAAPWVSCAEGFKCCRLTVVIDKVAQRSCIKKHRIREATGRFLVFYFGKSVRGRNRKGVTT</sequence>
<dbReference type="GeneID" id="25473180"/>
<dbReference type="AlphaFoldDB" id="U6MF44"/>